<keyword evidence="7" id="KW-0862">Zinc</keyword>
<dbReference type="SMART" id="SM00468">
    <property type="entry name" value="PreSET"/>
    <property type="match status" value="1"/>
</dbReference>
<accession>A0AAD4RD02</accession>
<dbReference type="Pfam" id="PF00856">
    <property type="entry name" value="SET"/>
    <property type="match status" value="1"/>
</dbReference>
<evidence type="ECO:0000256" key="8">
    <source>
        <dbReference type="ARBA" id="ARBA00023328"/>
    </source>
</evidence>
<proteinExistence type="predicted"/>
<dbReference type="InterPro" id="IPR050973">
    <property type="entry name" value="H3K9_Histone-Lys_N-MTase"/>
</dbReference>
<evidence type="ECO:0000259" key="12">
    <source>
        <dbReference type="PROSITE" id="PS50867"/>
    </source>
</evidence>
<reference evidence="14" key="1">
    <citation type="submission" date="2022-01" db="EMBL/GenBank/DDBJ databases">
        <title>Genome Sequence Resource for Two Populations of Ditylenchus destructor, the Migratory Endoparasitic Phytonematode.</title>
        <authorList>
            <person name="Zhang H."/>
            <person name="Lin R."/>
            <person name="Xie B."/>
        </authorList>
    </citation>
    <scope>NUCLEOTIDE SEQUENCE</scope>
    <source>
        <strain evidence="14">BazhouSP</strain>
    </source>
</reference>
<keyword evidence="6" id="KW-0479">Metal-binding</keyword>
<dbReference type="GO" id="GO:0008270">
    <property type="term" value="F:zinc ion binding"/>
    <property type="evidence" value="ECO:0007669"/>
    <property type="project" value="InterPro"/>
</dbReference>
<evidence type="ECO:0000256" key="6">
    <source>
        <dbReference type="ARBA" id="ARBA00022723"/>
    </source>
</evidence>
<feature type="compositionally biased region" description="Polar residues" evidence="9">
    <location>
        <begin position="1267"/>
        <end position="1283"/>
    </location>
</feature>
<evidence type="ECO:0000256" key="7">
    <source>
        <dbReference type="ARBA" id="ARBA00022833"/>
    </source>
</evidence>
<evidence type="ECO:0000259" key="10">
    <source>
        <dbReference type="PROSITE" id="PS50013"/>
    </source>
</evidence>
<dbReference type="Pfam" id="PF00385">
    <property type="entry name" value="Chromo"/>
    <property type="match status" value="1"/>
</dbReference>
<dbReference type="InterPro" id="IPR046341">
    <property type="entry name" value="SET_dom_sf"/>
</dbReference>
<dbReference type="Gene3D" id="2.170.270.10">
    <property type="entry name" value="SET domain"/>
    <property type="match status" value="1"/>
</dbReference>
<keyword evidence="4" id="KW-0808">Transferase</keyword>
<dbReference type="EMBL" id="JAKKPZ010000001">
    <property type="protein sequence ID" value="KAI1727895.1"/>
    <property type="molecule type" value="Genomic_DNA"/>
</dbReference>
<dbReference type="InterPro" id="IPR007728">
    <property type="entry name" value="Pre-SET_dom"/>
</dbReference>
<feature type="domain" description="Pre-SET" evidence="12">
    <location>
        <begin position="1575"/>
        <end position="1636"/>
    </location>
</feature>
<dbReference type="Gene3D" id="2.40.50.40">
    <property type="match status" value="1"/>
</dbReference>
<dbReference type="PANTHER" id="PTHR46223:SF4">
    <property type="entry name" value="HISTONE-LYSINE N-METHYLTRANSFERASE-RELATED"/>
    <property type="match status" value="1"/>
</dbReference>
<feature type="domain" description="Chromo" evidence="10">
    <location>
        <begin position="1438"/>
        <end position="1490"/>
    </location>
</feature>
<feature type="region of interest" description="Disordered" evidence="9">
    <location>
        <begin position="1143"/>
        <end position="1182"/>
    </location>
</feature>
<gene>
    <name evidence="14" type="ORF">DdX_00035</name>
</gene>
<evidence type="ECO:0000313" key="14">
    <source>
        <dbReference type="EMBL" id="KAI1727895.1"/>
    </source>
</evidence>
<feature type="compositionally biased region" description="Basic residues" evidence="9">
    <location>
        <begin position="1158"/>
        <end position="1172"/>
    </location>
</feature>
<dbReference type="PANTHER" id="PTHR46223">
    <property type="entry name" value="HISTONE-LYSINE N-METHYLTRANSFERASE SUV39H"/>
    <property type="match status" value="1"/>
</dbReference>
<feature type="compositionally biased region" description="Polar residues" evidence="9">
    <location>
        <begin position="1173"/>
        <end position="1182"/>
    </location>
</feature>
<keyword evidence="5" id="KW-0949">S-adenosyl-L-methionine</keyword>
<dbReference type="PROSITE" id="PS50280">
    <property type="entry name" value="SET"/>
    <property type="match status" value="1"/>
</dbReference>
<dbReference type="PROSITE" id="PS50868">
    <property type="entry name" value="POST_SET"/>
    <property type="match status" value="1"/>
</dbReference>
<dbReference type="InterPro" id="IPR016197">
    <property type="entry name" value="Chromo-like_dom_sf"/>
</dbReference>
<comment type="caution">
    <text evidence="14">The sequence shown here is derived from an EMBL/GenBank/DDBJ whole genome shotgun (WGS) entry which is preliminary data.</text>
</comment>
<dbReference type="SUPFAM" id="SSF54160">
    <property type="entry name" value="Chromo domain-like"/>
    <property type="match status" value="1"/>
</dbReference>
<feature type="domain" description="SET" evidence="11">
    <location>
        <begin position="1639"/>
        <end position="1757"/>
    </location>
</feature>
<feature type="compositionally biased region" description="Low complexity" evidence="9">
    <location>
        <begin position="1284"/>
        <end position="1296"/>
    </location>
</feature>
<dbReference type="GO" id="GO:0046974">
    <property type="term" value="F:histone H3K9 methyltransferase activity"/>
    <property type="evidence" value="ECO:0007669"/>
    <property type="project" value="TreeGrafter"/>
</dbReference>
<comment type="subcellular location">
    <subcellularLocation>
        <location evidence="1">Chromosome</location>
        <location evidence="1">Centromere</location>
    </subcellularLocation>
</comment>
<dbReference type="Proteomes" id="UP001201812">
    <property type="component" value="Unassembled WGS sequence"/>
</dbReference>
<keyword evidence="15" id="KW-1185">Reference proteome</keyword>
<evidence type="ECO:0000256" key="2">
    <source>
        <dbReference type="ARBA" id="ARBA00022454"/>
    </source>
</evidence>
<dbReference type="InterPro" id="IPR001214">
    <property type="entry name" value="SET_dom"/>
</dbReference>
<sequence length="1789" mass="203133">MSERQFGKVTWSDQNGSQVAVVKIFGQEEPLQFGINKRTDAKIYVRCHRCVTLNVRRKSAGLKKLSVCHMPISAVENQWLINPLDPKCHICKLKPLPALTKRMTAPEIAQRNICKLSSTNSHTEPCAPKTQTSAQKKLNCSQDFGRVKWIPGIRKHRLACVDVPNQSKRLFFTINNISATTTRVQCCRCRAAVRKNRLKRCTRGSIVHEKKFLIKNDRWVGRNPADERWHCCEFRLLSNSNSDVIESKPDTPKKEIPDTPARSSSKKAIIREINSDNFPTTSTAAIKADSVQDSYTKSSTYGKVCWYSDKIAIVRHPESDQLIRFNRKLPSSASISRFLLKCDWCTKLNSERARKGLLTFSQLCFIADSDQWYLDPLDATLHCCGLKPPTCQYKSVKLGHKDDIEKSNNAAPLQAPPSVEVSPINAKKAAAYWGSVKWTYGKRGNNLAYELMPGQPPITFYIYQRKGQILRVRCTRCREFYHANRGKMKATFRSFLVKNNQWIRNPLDPKYHCCRIALESPKSSTVNKNELESVVCTIENSGMKNWNSPLEIISERDGHTTNPNFDPTRINEDDKCTGVKHNGKLTGLNTDVQAPADVGKINWTVSRTGSKITVYQSRIHPNVVYRFSRRVVDEGRDRCYVRCLNCLRTNSKRRSMGMATLKESTCAIRDGQFWIDDPDRPNNPHICVELNPTDHGSAIPKTSKDVTESFHQNYFHKQTGESGALGKVKWVQSNIGTRIIVYRSRLHSGIIYRFSVDKGTLGRNPWYVRCLECMRENRKRKQRGEEYYRTSGFAIDANEYWIDDPDKPERPHVCTLTKIGKNNSDKHKKNINENSTQSQNALGKIRSPPSTNFGNVEWATSLKGNQVAVYRSRTHPGNVYRFTKNGCKKGSYGGMDVRCVFCESENNRRRKSGLVPVPVSRVFISADGKWTEDPENPKNPHICVNSHTEISNKSGSRKSISKSPAEIPSKISPASVFPRSEPSSSKVLSTSILEKMECDATGNSRKDKNEVIDPSHLQPGLVCRSKAKRRKLNIEDGNLADSKQTYGRVRWLKCRTLTTRRRVAIAIDNAQNGSQLSYHYIIVGKGVCGGERLCCQFCLSANQKRRLQCAKPDEDQQIPFIWIRNGEWQDDPVHPKIPHICDGSARKRYPRGQTSGRRMNHGIGARRHRRRSQQANLSSSASPDDRLSLILKRLRLQKRMRLSAVVIRKTNIGRRNASDRFISLHSKAKQNLNNENVPRTPFLAPYPDEQGDMGNTSTNSDSPSTSQYVIKTFVNNENSPVSTPSLNPLRNNSNRSPFRKSDASTHKFTPPNLVLRERQNIGIPSISLHSTEVDSGHDRKTSDGIAKVDRNDTKCFEDQLRKANGVLSDAFVCIPENDVVQIDSLPGQSGGGTSSARNASSYVSCSSSVDGPKMMPIETFEDLNEDEDDEILNKNGIYTVERILALRYTSSSKNPEYLLKWKDWRYETCTWEKQKDLSCEQLIVEFLVRHKLRLLIANKLNMPELPTFFMMQSFYSCQRWEDELNHIARENGQAPIYVENWVDNAIRPKAFTFITKNLISPEAQQAFQTPKKDVDGCQCTGANPCGYGDMCCPEVFSYTSQGRLRRYFDKKKDWIVECSDQCSCDITCPTRLVQRGRQIPIVLFRTLDRGWSVRAAAKIRSNSFVMEYVGEVITIEQAEQKSPTYQFQMDGCGASKCAFVVDAANCGNEARFVNHSCDPNMVVHSVYADRLDMRYLRLTYFACRDIEKGEEITINYNANVDNAAYAKRTKNRSVKSCFCKSEKCRGFII</sequence>
<dbReference type="GO" id="GO:0005634">
    <property type="term" value="C:nucleus"/>
    <property type="evidence" value="ECO:0007669"/>
    <property type="project" value="InterPro"/>
</dbReference>
<evidence type="ECO:0000313" key="15">
    <source>
        <dbReference type="Proteomes" id="UP001201812"/>
    </source>
</evidence>
<evidence type="ECO:0000256" key="1">
    <source>
        <dbReference type="ARBA" id="ARBA00004584"/>
    </source>
</evidence>
<evidence type="ECO:0000256" key="3">
    <source>
        <dbReference type="ARBA" id="ARBA00022603"/>
    </source>
</evidence>
<dbReference type="InterPro" id="IPR000953">
    <property type="entry name" value="Chromo/chromo_shadow_dom"/>
</dbReference>
<keyword evidence="2" id="KW-0158">Chromosome</keyword>
<feature type="region of interest" description="Disordered" evidence="9">
    <location>
        <begin position="1232"/>
        <end position="1320"/>
    </location>
</feature>
<dbReference type="SMART" id="SM00317">
    <property type="entry name" value="SET"/>
    <property type="match status" value="1"/>
</dbReference>
<feature type="compositionally biased region" description="Polar residues" evidence="9">
    <location>
        <begin position="832"/>
        <end position="841"/>
    </location>
</feature>
<dbReference type="InterPro" id="IPR003616">
    <property type="entry name" value="Post-SET_dom"/>
</dbReference>
<evidence type="ECO:0000259" key="13">
    <source>
        <dbReference type="PROSITE" id="PS50868"/>
    </source>
</evidence>
<dbReference type="Pfam" id="PF05033">
    <property type="entry name" value="Pre-SET"/>
    <property type="match status" value="1"/>
</dbReference>
<evidence type="ECO:0000256" key="9">
    <source>
        <dbReference type="SAM" id="MobiDB-lite"/>
    </source>
</evidence>
<evidence type="ECO:0000256" key="5">
    <source>
        <dbReference type="ARBA" id="ARBA00022691"/>
    </source>
</evidence>
<name>A0AAD4RD02_9BILA</name>
<dbReference type="PROSITE" id="PS50013">
    <property type="entry name" value="CHROMO_2"/>
    <property type="match status" value="1"/>
</dbReference>
<dbReference type="GO" id="GO:0000775">
    <property type="term" value="C:chromosome, centromeric region"/>
    <property type="evidence" value="ECO:0007669"/>
    <property type="project" value="UniProtKB-SubCell"/>
</dbReference>
<dbReference type="PROSITE" id="PS50867">
    <property type="entry name" value="PRE_SET"/>
    <property type="match status" value="1"/>
</dbReference>
<feature type="domain" description="Post-SET" evidence="13">
    <location>
        <begin position="1773"/>
        <end position="1789"/>
    </location>
</feature>
<feature type="region of interest" description="Disordered" evidence="9">
    <location>
        <begin position="819"/>
        <end position="849"/>
    </location>
</feature>
<dbReference type="SMART" id="SM00298">
    <property type="entry name" value="CHROMO"/>
    <property type="match status" value="1"/>
</dbReference>
<keyword evidence="8" id="KW-0137">Centromere</keyword>
<feature type="compositionally biased region" description="Polar residues" evidence="9">
    <location>
        <begin position="945"/>
        <end position="954"/>
    </location>
</feature>
<dbReference type="GO" id="GO:0032259">
    <property type="term" value="P:methylation"/>
    <property type="evidence" value="ECO:0007669"/>
    <property type="project" value="UniProtKB-KW"/>
</dbReference>
<organism evidence="14 15">
    <name type="scientific">Ditylenchus destructor</name>
    <dbReference type="NCBI Taxonomy" id="166010"/>
    <lineage>
        <taxon>Eukaryota</taxon>
        <taxon>Metazoa</taxon>
        <taxon>Ecdysozoa</taxon>
        <taxon>Nematoda</taxon>
        <taxon>Chromadorea</taxon>
        <taxon>Rhabditida</taxon>
        <taxon>Tylenchina</taxon>
        <taxon>Tylenchomorpha</taxon>
        <taxon>Sphaerularioidea</taxon>
        <taxon>Anguinidae</taxon>
        <taxon>Anguininae</taxon>
        <taxon>Ditylenchus</taxon>
    </lineage>
</organism>
<dbReference type="SUPFAM" id="SSF82199">
    <property type="entry name" value="SET domain"/>
    <property type="match status" value="1"/>
</dbReference>
<evidence type="ECO:0000259" key="11">
    <source>
        <dbReference type="PROSITE" id="PS50280"/>
    </source>
</evidence>
<feature type="compositionally biased region" description="Low complexity" evidence="9">
    <location>
        <begin position="1255"/>
        <end position="1266"/>
    </location>
</feature>
<dbReference type="InterPro" id="IPR023780">
    <property type="entry name" value="Chromo_domain"/>
</dbReference>
<feature type="region of interest" description="Disordered" evidence="9">
    <location>
        <begin position="931"/>
        <end position="983"/>
    </location>
</feature>
<evidence type="ECO:0000256" key="4">
    <source>
        <dbReference type="ARBA" id="ARBA00022679"/>
    </source>
</evidence>
<protein>
    <submittedName>
        <fullName evidence="14">SET domain-containing protein</fullName>
    </submittedName>
</protein>
<keyword evidence="3" id="KW-0489">Methyltransferase</keyword>